<dbReference type="EMBL" id="WTUZ01000010">
    <property type="protein sequence ID" value="MZQ82050.1"/>
    <property type="molecule type" value="Genomic_DNA"/>
</dbReference>
<keyword evidence="4" id="KW-0472">Membrane</keyword>
<dbReference type="InterPro" id="IPR018060">
    <property type="entry name" value="HTH_AraC"/>
</dbReference>
<proteinExistence type="predicted"/>
<keyword evidence="4" id="KW-1133">Transmembrane helix</keyword>
<dbReference type="InterPro" id="IPR009057">
    <property type="entry name" value="Homeodomain-like_sf"/>
</dbReference>
<dbReference type="Gene3D" id="3.30.450.20">
    <property type="entry name" value="PAS domain"/>
    <property type="match status" value="1"/>
</dbReference>
<keyword evidence="2" id="KW-0238">DNA-binding</keyword>
<feature type="domain" description="HTH araC/xylS-type" evidence="5">
    <location>
        <begin position="634"/>
        <end position="733"/>
    </location>
</feature>
<evidence type="ECO:0000256" key="4">
    <source>
        <dbReference type="SAM" id="Phobius"/>
    </source>
</evidence>
<dbReference type="PANTHER" id="PTHR43280:SF28">
    <property type="entry name" value="HTH-TYPE TRANSCRIPTIONAL ACTIVATOR RHAS"/>
    <property type="match status" value="1"/>
</dbReference>
<dbReference type="Pfam" id="PF12833">
    <property type="entry name" value="HTH_18"/>
    <property type="match status" value="1"/>
</dbReference>
<dbReference type="Proteomes" id="UP000481087">
    <property type="component" value="Unassembled WGS sequence"/>
</dbReference>
<keyword evidence="1" id="KW-0805">Transcription regulation</keyword>
<dbReference type="Gene3D" id="1.10.10.60">
    <property type="entry name" value="Homeodomain-like"/>
    <property type="match status" value="2"/>
</dbReference>
<sequence length="741" mass="84574">MKLPNRMSESRYFSSLFLYSSTLTAVIVLAVTYILYVNFVHIEQKKIYSYSEESLSQISSSADAMLENAKMAIAQILLDRDMPKVFYQSETDPVETKTITDRINLIGSMPFLHSVYLYNGKLDLYYTSTIGLQKSAYFADQGIVEIMNDYNSNMNLKPITRTIKNASTVGNMDYNVYSFIYYENSGSGRGSAIILNISDTWMKKAIATIDKSQSGGIIILDSGGVLVSSIYKDQMLSDLSHQAFVQDILHAGEKSGHFIGDVDGVKSLVTYASSEALDWKFVRYTPYKVAVKEVDKMRSRTLLLCSILIALGLSLAYLTSRRLNRPFAEMLKKLGVQDQAIRENSYKAKQEFMKQWVIEGGSFPPNVLQKRFESHEIKLNLQDEVRVLLLKMDRYKDISRQFEWNDRGLLRFGMMNIALEIMSKQVPCEAVDSGEDHVILLFHWLPIDELEKDIAQIGQEIKKYLKFSVTSAVSRVGKDVTLIQNCYLEAQEISKFRVFAGWEAHLDADQTSEAMKRSYRYPMQKEELLTDALMLGKMEEVKQLCQSILDSTEGYSYKDLNLTVLRLFFSINMVVDTLEKASGYSFGIPFNEMFAHLAELERLCDISDSFMEMFGQMEGKLGEKKSAKYEELIRKIYAIIDVEYRKEDLCLDHIADILNMSPVYLGRLIKKHTSKSVTDYINEVRIEKAAEMLECSDRLISEISSVTGFASTSYFGRVFKKIHGITPNEYRQKMRAAASNL</sequence>
<reference evidence="6 7" key="1">
    <citation type="submission" date="2019-12" db="EMBL/GenBank/DDBJ databases">
        <title>Paenibacillus sp. nov. sp. isolated from soil.</title>
        <authorList>
            <person name="Kim J."/>
            <person name="Jeong S.E."/>
            <person name="Jung H.S."/>
            <person name="Jeon C.O."/>
        </authorList>
    </citation>
    <scope>NUCLEOTIDE SEQUENCE [LARGE SCALE GENOMIC DNA]</scope>
    <source>
        <strain evidence="6 7">5J-6</strain>
    </source>
</reference>
<evidence type="ECO:0000259" key="5">
    <source>
        <dbReference type="PROSITE" id="PS01124"/>
    </source>
</evidence>
<dbReference type="PROSITE" id="PS01124">
    <property type="entry name" value="HTH_ARAC_FAMILY_2"/>
    <property type="match status" value="1"/>
</dbReference>
<dbReference type="PANTHER" id="PTHR43280">
    <property type="entry name" value="ARAC-FAMILY TRANSCRIPTIONAL REGULATOR"/>
    <property type="match status" value="1"/>
</dbReference>
<dbReference type="SUPFAM" id="SSF46689">
    <property type="entry name" value="Homeodomain-like"/>
    <property type="match status" value="1"/>
</dbReference>
<name>A0A6L8UYE5_9BACL</name>
<evidence type="ECO:0000313" key="6">
    <source>
        <dbReference type="EMBL" id="MZQ82050.1"/>
    </source>
</evidence>
<dbReference type="SMART" id="SM00342">
    <property type="entry name" value="HTH_ARAC"/>
    <property type="match status" value="1"/>
</dbReference>
<gene>
    <name evidence="6" type="ORF">GQF01_07855</name>
</gene>
<evidence type="ECO:0000256" key="1">
    <source>
        <dbReference type="ARBA" id="ARBA00023015"/>
    </source>
</evidence>
<dbReference type="PRINTS" id="PR00032">
    <property type="entry name" value="HTHARAC"/>
</dbReference>
<protein>
    <submittedName>
        <fullName evidence="6">Helix-turn-helix domain-containing protein</fullName>
    </submittedName>
</protein>
<evidence type="ECO:0000256" key="3">
    <source>
        <dbReference type="ARBA" id="ARBA00023163"/>
    </source>
</evidence>
<keyword evidence="4" id="KW-0812">Transmembrane</keyword>
<dbReference type="GO" id="GO:0003700">
    <property type="term" value="F:DNA-binding transcription factor activity"/>
    <property type="evidence" value="ECO:0007669"/>
    <property type="project" value="InterPro"/>
</dbReference>
<dbReference type="InterPro" id="IPR018062">
    <property type="entry name" value="HTH_AraC-typ_CS"/>
</dbReference>
<keyword evidence="3" id="KW-0804">Transcription</keyword>
<dbReference type="AlphaFoldDB" id="A0A6L8UYE5"/>
<feature type="transmembrane region" description="Helical" evidence="4">
    <location>
        <begin position="301"/>
        <end position="318"/>
    </location>
</feature>
<evidence type="ECO:0000313" key="7">
    <source>
        <dbReference type="Proteomes" id="UP000481087"/>
    </source>
</evidence>
<organism evidence="6 7">
    <name type="scientific">Paenibacillus silvestris</name>
    <dbReference type="NCBI Taxonomy" id="2606219"/>
    <lineage>
        <taxon>Bacteria</taxon>
        <taxon>Bacillati</taxon>
        <taxon>Bacillota</taxon>
        <taxon>Bacilli</taxon>
        <taxon>Bacillales</taxon>
        <taxon>Paenibacillaceae</taxon>
        <taxon>Paenibacillus</taxon>
    </lineage>
</organism>
<feature type="transmembrane region" description="Helical" evidence="4">
    <location>
        <begin position="12"/>
        <end position="36"/>
    </location>
</feature>
<comment type="caution">
    <text evidence="6">The sequence shown here is derived from an EMBL/GenBank/DDBJ whole genome shotgun (WGS) entry which is preliminary data.</text>
</comment>
<accession>A0A6L8UYE5</accession>
<keyword evidence="7" id="KW-1185">Reference proteome</keyword>
<dbReference type="PROSITE" id="PS00041">
    <property type="entry name" value="HTH_ARAC_FAMILY_1"/>
    <property type="match status" value="1"/>
</dbReference>
<evidence type="ECO:0000256" key="2">
    <source>
        <dbReference type="ARBA" id="ARBA00023125"/>
    </source>
</evidence>
<dbReference type="RefSeq" id="WP_161406226.1">
    <property type="nucleotide sequence ID" value="NZ_WTUZ01000010.1"/>
</dbReference>
<dbReference type="GO" id="GO:0043565">
    <property type="term" value="F:sequence-specific DNA binding"/>
    <property type="evidence" value="ECO:0007669"/>
    <property type="project" value="InterPro"/>
</dbReference>
<dbReference type="InterPro" id="IPR020449">
    <property type="entry name" value="Tscrpt_reg_AraC-type_HTH"/>
</dbReference>